<dbReference type="EMBL" id="JH603169">
    <property type="protein sequence ID" value="EIC22594.1"/>
    <property type="molecule type" value="Genomic_DNA"/>
</dbReference>
<name>H8Z1W6_9GAMM</name>
<sequence length="160" mass="17805">MTELEQLIQSHQQRAFPPPDGAARREQWLGELTQLLSELQEQLIAAGVPQDNIRLLEVPLNEDVLGFYEAPGLCVRIGTSEVVFQPKGARIIGALGRLCVIGPRGRAKLIADVDDNGEKDAPPLHHTQAWRWFVYPEQERGGQFLLTKDSLAHLLKLVLG</sequence>
<gene>
    <name evidence="1" type="ORF">Thi970DRAFT_02867</name>
</gene>
<protein>
    <submittedName>
        <fullName evidence="1">Uncharacterized protein</fullName>
    </submittedName>
</protein>
<dbReference type="RefSeq" id="WP_009149523.1">
    <property type="nucleotide sequence ID" value="NZ_CP121471.1"/>
</dbReference>
<proteinExistence type="predicted"/>
<accession>H8Z1W6</accession>
<dbReference type="HOGENOM" id="CLU_1651385_0_0_6"/>
<organism evidence="1 2">
    <name type="scientific">Thiorhodovibrio frisius</name>
    <dbReference type="NCBI Taxonomy" id="631362"/>
    <lineage>
        <taxon>Bacteria</taxon>
        <taxon>Pseudomonadati</taxon>
        <taxon>Pseudomonadota</taxon>
        <taxon>Gammaproteobacteria</taxon>
        <taxon>Chromatiales</taxon>
        <taxon>Chromatiaceae</taxon>
        <taxon>Thiorhodovibrio</taxon>
    </lineage>
</organism>
<reference evidence="1 2" key="2">
    <citation type="submission" date="2011-11" db="EMBL/GenBank/DDBJ databases">
        <authorList>
            <consortium name="US DOE Joint Genome Institute"/>
            <person name="Lucas S."/>
            <person name="Han J."/>
            <person name="Lapidus A."/>
            <person name="Cheng J.-F."/>
            <person name="Goodwin L."/>
            <person name="Pitluck S."/>
            <person name="Peters L."/>
            <person name="Ovchinnikova G."/>
            <person name="Zhang X."/>
            <person name="Detter J.C."/>
            <person name="Han C."/>
            <person name="Tapia R."/>
            <person name="Land M."/>
            <person name="Hauser L."/>
            <person name="Kyrpides N."/>
            <person name="Ivanova N."/>
            <person name="Pagani I."/>
            <person name="Vogl K."/>
            <person name="Liu Z."/>
            <person name="Overmann J."/>
            <person name="Frigaard N.-U."/>
            <person name="Bryant D."/>
            <person name="Woyke T."/>
        </authorList>
    </citation>
    <scope>NUCLEOTIDE SEQUENCE [LARGE SCALE GENOMIC DNA]</scope>
    <source>
        <strain evidence="1 2">970</strain>
    </source>
</reference>
<dbReference type="eggNOG" id="ENOG5033MWR">
    <property type="taxonomic scope" value="Bacteria"/>
</dbReference>
<dbReference type="AlphaFoldDB" id="H8Z1W6"/>
<reference evidence="2" key="1">
    <citation type="submission" date="2011-06" db="EMBL/GenBank/DDBJ databases">
        <authorList>
            <consortium name="US DOE Joint Genome Institute (JGI-PGF)"/>
            <person name="Lucas S."/>
            <person name="Han J."/>
            <person name="Lapidus A."/>
            <person name="Cheng J.-F."/>
            <person name="Goodwin L."/>
            <person name="Pitluck S."/>
            <person name="Peters L."/>
            <person name="Land M.L."/>
            <person name="Hauser L."/>
            <person name="Vogl K."/>
            <person name="Liu Z."/>
            <person name="Overmann J."/>
            <person name="Frigaard N.-U."/>
            <person name="Bryant D.A."/>
            <person name="Woyke T.J."/>
        </authorList>
    </citation>
    <scope>NUCLEOTIDE SEQUENCE [LARGE SCALE GENOMIC DNA]</scope>
    <source>
        <strain evidence="2">970</strain>
    </source>
</reference>
<keyword evidence="2" id="KW-1185">Reference proteome</keyword>
<dbReference type="Proteomes" id="UP000002964">
    <property type="component" value="Unassembled WGS sequence"/>
</dbReference>
<evidence type="ECO:0000313" key="1">
    <source>
        <dbReference type="EMBL" id="EIC22594.1"/>
    </source>
</evidence>
<evidence type="ECO:0000313" key="2">
    <source>
        <dbReference type="Proteomes" id="UP000002964"/>
    </source>
</evidence>
<dbReference type="STRING" id="631362.Thi970DRAFT_02867"/>
<dbReference type="OrthoDB" id="2868289at2"/>